<name>A0A2U1PFY6_ARTAN</name>
<accession>A0A2U1PFY6</accession>
<dbReference type="AlphaFoldDB" id="A0A2U1PFY6"/>
<dbReference type="EMBL" id="PKPP01001207">
    <property type="protein sequence ID" value="PWA84642.1"/>
    <property type="molecule type" value="Genomic_DNA"/>
</dbReference>
<gene>
    <name evidence="2" type="ORF">CTI12_AA156600</name>
</gene>
<comment type="caution">
    <text evidence="2">The sequence shown here is derived from an EMBL/GenBank/DDBJ whole genome shotgun (WGS) entry which is preliminary data.</text>
</comment>
<evidence type="ECO:0000313" key="2">
    <source>
        <dbReference type="EMBL" id="PWA84642.1"/>
    </source>
</evidence>
<evidence type="ECO:0000256" key="1">
    <source>
        <dbReference type="SAM" id="SignalP"/>
    </source>
</evidence>
<keyword evidence="1" id="KW-0732">Signal</keyword>
<evidence type="ECO:0000313" key="3">
    <source>
        <dbReference type="Proteomes" id="UP000245207"/>
    </source>
</evidence>
<feature type="chain" id="PRO_5015526507" evidence="1">
    <location>
        <begin position="23"/>
        <end position="128"/>
    </location>
</feature>
<organism evidence="2 3">
    <name type="scientific">Artemisia annua</name>
    <name type="common">Sweet wormwood</name>
    <dbReference type="NCBI Taxonomy" id="35608"/>
    <lineage>
        <taxon>Eukaryota</taxon>
        <taxon>Viridiplantae</taxon>
        <taxon>Streptophyta</taxon>
        <taxon>Embryophyta</taxon>
        <taxon>Tracheophyta</taxon>
        <taxon>Spermatophyta</taxon>
        <taxon>Magnoliopsida</taxon>
        <taxon>eudicotyledons</taxon>
        <taxon>Gunneridae</taxon>
        <taxon>Pentapetalae</taxon>
        <taxon>asterids</taxon>
        <taxon>campanulids</taxon>
        <taxon>Asterales</taxon>
        <taxon>Asteraceae</taxon>
        <taxon>Asteroideae</taxon>
        <taxon>Anthemideae</taxon>
        <taxon>Artemisiinae</taxon>
        <taxon>Artemisia</taxon>
    </lineage>
</organism>
<sequence>MVEITNLPVDILTLIMVIVATSTNNGARDIAWIFATCKEFKKLAKQASVLKILKFPGSNCTLDYRFTDIKLYADARNLQISKTSFLRVSFVGARYRNQVAESSFGKGLLDGDTYCWTLIFLNINPACP</sequence>
<dbReference type="OrthoDB" id="1498438at2759"/>
<feature type="signal peptide" evidence="1">
    <location>
        <begin position="1"/>
        <end position="22"/>
    </location>
</feature>
<keyword evidence="3" id="KW-1185">Reference proteome</keyword>
<dbReference type="Proteomes" id="UP000245207">
    <property type="component" value="Unassembled WGS sequence"/>
</dbReference>
<proteinExistence type="predicted"/>
<protein>
    <submittedName>
        <fullName evidence="2">Pentatricopeptide repeat protein</fullName>
    </submittedName>
</protein>
<reference evidence="2 3" key="1">
    <citation type="journal article" date="2018" name="Mol. Plant">
        <title>The genome of Artemisia annua provides insight into the evolution of Asteraceae family and artemisinin biosynthesis.</title>
        <authorList>
            <person name="Shen Q."/>
            <person name="Zhang L."/>
            <person name="Liao Z."/>
            <person name="Wang S."/>
            <person name="Yan T."/>
            <person name="Shi P."/>
            <person name="Liu M."/>
            <person name="Fu X."/>
            <person name="Pan Q."/>
            <person name="Wang Y."/>
            <person name="Lv Z."/>
            <person name="Lu X."/>
            <person name="Zhang F."/>
            <person name="Jiang W."/>
            <person name="Ma Y."/>
            <person name="Chen M."/>
            <person name="Hao X."/>
            <person name="Li L."/>
            <person name="Tang Y."/>
            <person name="Lv G."/>
            <person name="Zhou Y."/>
            <person name="Sun X."/>
            <person name="Brodelius P.E."/>
            <person name="Rose J.K.C."/>
            <person name="Tang K."/>
        </authorList>
    </citation>
    <scope>NUCLEOTIDE SEQUENCE [LARGE SCALE GENOMIC DNA]</scope>
    <source>
        <strain evidence="3">cv. Huhao1</strain>
        <tissue evidence="2">Leaf</tissue>
    </source>
</reference>